<accession>A0A0K0FJ61</accession>
<dbReference type="AlphaFoldDB" id="A0A0K0FJ61"/>
<feature type="compositionally biased region" description="Basic residues" evidence="1">
    <location>
        <begin position="1"/>
        <end position="23"/>
    </location>
</feature>
<organism evidence="3 4">
    <name type="scientific">Strongyloides venezuelensis</name>
    <name type="common">Threadworm</name>
    <dbReference type="NCBI Taxonomy" id="75913"/>
    <lineage>
        <taxon>Eukaryota</taxon>
        <taxon>Metazoa</taxon>
        <taxon>Ecdysozoa</taxon>
        <taxon>Nematoda</taxon>
        <taxon>Chromadorea</taxon>
        <taxon>Rhabditida</taxon>
        <taxon>Tylenchina</taxon>
        <taxon>Panagrolaimomorpha</taxon>
        <taxon>Strongyloidoidea</taxon>
        <taxon>Strongyloididae</taxon>
        <taxon>Strongyloides</taxon>
    </lineage>
</organism>
<reference evidence="4" key="2">
    <citation type="submission" date="2015-08" db="UniProtKB">
        <authorList>
            <consortium name="WormBaseParasite"/>
        </authorList>
    </citation>
    <scope>IDENTIFICATION</scope>
</reference>
<dbReference type="InterPro" id="IPR001283">
    <property type="entry name" value="CRISP-related"/>
</dbReference>
<feature type="compositionally biased region" description="Low complexity" evidence="1">
    <location>
        <begin position="62"/>
        <end position="77"/>
    </location>
</feature>
<proteinExistence type="predicted"/>
<dbReference type="Proteomes" id="UP000035680">
    <property type="component" value="Unassembled WGS sequence"/>
</dbReference>
<evidence type="ECO:0000313" key="3">
    <source>
        <dbReference type="Proteomes" id="UP000035680"/>
    </source>
</evidence>
<dbReference type="SUPFAM" id="SSF55797">
    <property type="entry name" value="PR-1-like"/>
    <property type="match status" value="1"/>
</dbReference>
<dbReference type="Gene3D" id="3.40.33.10">
    <property type="entry name" value="CAP"/>
    <property type="match status" value="1"/>
</dbReference>
<evidence type="ECO:0000313" key="4">
    <source>
        <dbReference type="WBParaSite" id="SVE_0893400.1"/>
    </source>
</evidence>
<dbReference type="InterPro" id="IPR035940">
    <property type="entry name" value="CAP_sf"/>
</dbReference>
<feature type="region of interest" description="Disordered" evidence="1">
    <location>
        <begin position="1"/>
        <end position="106"/>
    </location>
</feature>
<evidence type="ECO:0000256" key="1">
    <source>
        <dbReference type="SAM" id="MobiDB-lite"/>
    </source>
</evidence>
<protein>
    <submittedName>
        <fullName evidence="4">SCP domain-containing protein</fullName>
    </submittedName>
</protein>
<sequence length="253" mass="28277">MRKKQKSFAKKNIKKKVKAKKPQAPKPRPPGIKPPVLKPRPPGPKPPAPRPTTRKPGPKPPTTTKKTTKKPLTGRPIRPTPKPLGPPKPPVILPGKPSTLKPTTTVKPDEFADLKSQLIKDINDLRSKHRAPALNFDQALANRAQKFADEAKDKSKHNIDEGNDASIIYLAKSKEDYKPLSYWTSGSENLEYEELDQLLTLKEFTQLIWIKTTKIGCGISKFDNRGSLITICLLSPKGNIQGQYRENVLRPNQ</sequence>
<keyword evidence="3" id="KW-1185">Reference proteome</keyword>
<feature type="compositionally biased region" description="Pro residues" evidence="1">
    <location>
        <begin position="24"/>
        <end position="50"/>
    </location>
</feature>
<evidence type="ECO:0000259" key="2">
    <source>
        <dbReference type="SMART" id="SM00198"/>
    </source>
</evidence>
<dbReference type="STRING" id="75913.A0A0K0FJ61"/>
<dbReference type="SMART" id="SM00198">
    <property type="entry name" value="SCP"/>
    <property type="match status" value="1"/>
</dbReference>
<feature type="domain" description="SCP" evidence="2">
    <location>
        <begin position="113"/>
        <end position="242"/>
    </location>
</feature>
<dbReference type="PANTHER" id="PTHR10334">
    <property type="entry name" value="CYSTEINE-RICH SECRETORY PROTEIN-RELATED"/>
    <property type="match status" value="1"/>
</dbReference>
<dbReference type="WBParaSite" id="SVE_0893400.1">
    <property type="protein sequence ID" value="SVE_0893400.1"/>
    <property type="gene ID" value="SVE_0893400"/>
</dbReference>
<dbReference type="Pfam" id="PF00188">
    <property type="entry name" value="CAP"/>
    <property type="match status" value="1"/>
</dbReference>
<feature type="compositionally biased region" description="Pro residues" evidence="1">
    <location>
        <begin position="78"/>
        <end position="92"/>
    </location>
</feature>
<name>A0A0K0FJ61_STRVS</name>
<dbReference type="InterPro" id="IPR014044">
    <property type="entry name" value="CAP_dom"/>
</dbReference>
<reference evidence="3" key="1">
    <citation type="submission" date="2014-07" db="EMBL/GenBank/DDBJ databases">
        <authorList>
            <person name="Martin A.A"/>
            <person name="De Silva N."/>
        </authorList>
    </citation>
    <scope>NUCLEOTIDE SEQUENCE</scope>
</reference>
<dbReference type="PRINTS" id="PR01217">
    <property type="entry name" value="PRICHEXTENSN"/>
</dbReference>